<dbReference type="EMBL" id="QRLN01000002">
    <property type="protein sequence ID" value="RHJ15535.1"/>
    <property type="molecule type" value="Genomic_DNA"/>
</dbReference>
<dbReference type="EMBL" id="NIHT01000007">
    <property type="protein sequence ID" value="PLT76154.1"/>
    <property type="molecule type" value="Genomic_DNA"/>
</dbReference>
<evidence type="ECO:0000313" key="18">
    <source>
        <dbReference type="EMBL" id="RHD07798.1"/>
    </source>
</evidence>
<keyword evidence="1" id="KW-1133">Transmembrane helix</keyword>
<dbReference type="Proteomes" id="UP000284472">
    <property type="component" value="Unassembled WGS sequence"/>
</dbReference>
<dbReference type="EMBL" id="QRWQ01000003">
    <property type="protein sequence ID" value="RGT40533.1"/>
    <property type="molecule type" value="Genomic_DNA"/>
</dbReference>
<reference evidence="26 27" key="2">
    <citation type="submission" date="2018-08" db="EMBL/GenBank/DDBJ databases">
        <title>A genome reference for cultivated species of the human gut microbiota.</title>
        <authorList>
            <person name="Zou Y."/>
            <person name="Xue W."/>
            <person name="Luo G."/>
        </authorList>
    </citation>
    <scope>NUCLEOTIDE SEQUENCE [LARGE SCALE GENOMIC DNA]</scope>
    <source>
        <strain evidence="17 27">AF19-16AC</strain>
        <strain evidence="16 33">AF27-4BH</strain>
        <strain evidence="22 31">AF33-12</strain>
        <strain evidence="21 29">AM12-54</strain>
        <strain evidence="20 28">AM21-18</strain>
        <strain evidence="19 32">AM22-7AC</strain>
        <strain evidence="18 30">AM32-6</strain>
        <strain evidence="15 26">TF01-20-2</strain>
    </source>
</reference>
<evidence type="ECO:0008006" key="34">
    <source>
        <dbReference type="Google" id="ProtNLM"/>
    </source>
</evidence>
<evidence type="ECO:0000313" key="22">
    <source>
        <dbReference type="EMBL" id="RHM74272.1"/>
    </source>
</evidence>
<evidence type="ECO:0000313" key="6">
    <source>
        <dbReference type="EMBL" id="MDB8685828.1"/>
    </source>
</evidence>
<evidence type="ECO:0000313" key="3">
    <source>
        <dbReference type="EMBL" id="MCB5618482.1"/>
    </source>
</evidence>
<dbReference type="GeneID" id="57433092"/>
<feature type="transmembrane region" description="Helical" evidence="1">
    <location>
        <begin position="63"/>
        <end position="85"/>
    </location>
</feature>
<gene>
    <name evidence="12" type="ORF">CDL18_09135</name>
    <name evidence="14" type="ORF">CDL20_02675</name>
    <name evidence="13" type="ORF">CDL23_05840</name>
    <name evidence="21" type="ORF">DW142_02340</name>
    <name evidence="20" type="ORF">DW243_02360</name>
    <name evidence="19" type="ORF">DW270_05455</name>
    <name evidence="18" type="ORF">DW812_05315</name>
    <name evidence="17" type="ORF">DWX36_04780</name>
    <name evidence="16" type="ORF">DWY88_01830</name>
    <name evidence="22" type="ORF">DWZ50_11505</name>
    <name evidence="15" type="ORF">DXC31_04710</name>
    <name evidence="9" type="ORF">G4958_07755</name>
    <name evidence="11" type="ORF">G4981_03510</name>
    <name evidence="10" type="ORF">G4993_02650</name>
    <name evidence="3" type="ORF">LIQ08_04805</name>
    <name evidence="2" type="ORF">LIQ10_00330</name>
    <name evidence="8" type="ORF">O4N78_04480</name>
    <name evidence="5" type="ORF">OZZ16_05025</name>
    <name evidence="4" type="ORF">OZZ17_07010</name>
    <name evidence="7" type="ORF">PNU63_07895</name>
    <name evidence="6" type="ORF">PNW85_03930</name>
</gene>
<accession>A0A2N5NXS3</accession>
<dbReference type="Proteomes" id="UP000283834">
    <property type="component" value="Unassembled WGS sequence"/>
</dbReference>
<dbReference type="EMBL" id="NIHM01000011">
    <property type="protein sequence ID" value="PLT54725.1"/>
    <property type="molecule type" value="Genomic_DNA"/>
</dbReference>
<dbReference type="Proteomes" id="UP001211731">
    <property type="component" value="Unassembled WGS sequence"/>
</dbReference>
<organism evidence="14 23">
    <name type="scientific">Mediterraneibacter gnavus</name>
    <name type="common">Ruminococcus gnavus</name>
    <dbReference type="NCBI Taxonomy" id="33038"/>
    <lineage>
        <taxon>Bacteria</taxon>
        <taxon>Bacillati</taxon>
        <taxon>Bacillota</taxon>
        <taxon>Clostridia</taxon>
        <taxon>Lachnospirales</taxon>
        <taxon>Lachnospiraceae</taxon>
        <taxon>Mediterraneibacter</taxon>
    </lineage>
</organism>
<evidence type="ECO:0000313" key="12">
    <source>
        <dbReference type="EMBL" id="PLT54725.1"/>
    </source>
</evidence>
<dbReference type="Proteomes" id="UP001296643">
    <property type="component" value="Unassembled WGS sequence"/>
</dbReference>
<dbReference type="Proteomes" id="UP001296580">
    <property type="component" value="Unassembled WGS sequence"/>
</dbReference>
<evidence type="ECO:0000313" key="32">
    <source>
        <dbReference type="Proteomes" id="UP000285697"/>
    </source>
</evidence>
<dbReference type="EMBL" id="JAAIRV010000003">
    <property type="protein sequence ID" value="NSI57300.1"/>
    <property type="molecule type" value="Genomic_DNA"/>
</dbReference>
<dbReference type="EMBL" id="QRQE01000028">
    <property type="protein sequence ID" value="RHM74272.1"/>
    <property type="molecule type" value="Genomic_DNA"/>
</dbReference>
<evidence type="ECO:0000313" key="26">
    <source>
        <dbReference type="Proteomes" id="UP000260808"/>
    </source>
</evidence>
<evidence type="ECO:0000313" key="5">
    <source>
        <dbReference type="EMBL" id="MCZ0689283.1"/>
    </source>
</evidence>
<comment type="caution">
    <text evidence="14">The sequence shown here is derived from an EMBL/GenBank/DDBJ whole genome shotgun (WGS) entry which is preliminary data.</text>
</comment>
<evidence type="ECO:0000313" key="29">
    <source>
        <dbReference type="Proteomes" id="UP000283992"/>
    </source>
</evidence>
<reference evidence="8" key="7">
    <citation type="submission" date="2022-12" db="EMBL/GenBank/DDBJ databases">
        <title>Genome of R. gnavus strain RSHDN_120.</title>
        <authorList>
            <person name="Abdugheni R."/>
        </authorList>
    </citation>
    <scope>NUCLEOTIDE SEQUENCE</scope>
    <source>
        <strain evidence="8">RSHDN_120</strain>
    </source>
</reference>
<proteinExistence type="predicted"/>
<dbReference type="EMBL" id="JAAIRM010000011">
    <property type="protein sequence ID" value="NSI19239.1"/>
    <property type="molecule type" value="Genomic_DNA"/>
</dbReference>
<evidence type="ECO:0000313" key="30">
    <source>
        <dbReference type="Proteomes" id="UP000284472"/>
    </source>
</evidence>
<sequence>MSADSMNSVFGFIGILAVGCGIYCLYAYFNMKKDGHINETILLGKSYSEKMCKDKEAYLKKALPAVLGFGIVSILYGIVDCIHWYVNPMEMVDTVGGILFMAALVVFAVYTMQLKKKYF</sequence>
<evidence type="ECO:0000313" key="31">
    <source>
        <dbReference type="Proteomes" id="UP000285610"/>
    </source>
</evidence>
<dbReference type="Proteomes" id="UP000235093">
    <property type="component" value="Unassembled WGS sequence"/>
</dbReference>
<dbReference type="Proteomes" id="UP000260808">
    <property type="component" value="Unassembled WGS sequence"/>
</dbReference>
<evidence type="ECO:0000313" key="10">
    <source>
        <dbReference type="EMBL" id="NSI57300.1"/>
    </source>
</evidence>
<dbReference type="EMBL" id="JAAIRY010000003">
    <property type="protein sequence ID" value="NSI64354.1"/>
    <property type="molecule type" value="Genomic_DNA"/>
</dbReference>
<evidence type="ECO:0000313" key="17">
    <source>
        <dbReference type="EMBL" id="RGT40533.1"/>
    </source>
</evidence>
<evidence type="ECO:0000313" key="11">
    <source>
        <dbReference type="EMBL" id="NSI64354.1"/>
    </source>
</evidence>
<dbReference type="Proteomes" id="UP000283981">
    <property type="component" value="Unassembled WGS sequence"/>
</dbReference>
<dbReference type="Proteomes" id="UP001149331">
    <property type="component" value="Unassembled WGS sequence"/>
</dbReference>
<reference evidence="6" key="8">
    <citation type="submission" date="2023-01" db="EMBL/GenBank/DDBJ databases">
        <title>Human gut microbiome strain richness.</title>
        <authorList>
            <person name="Chen-Liaw A."/>
        </authorList>
    </citation>
    <scope>NUCLEOTIDE SEQUENCE</scope>
    <source>
        <strain evidence="7">1001217st1_A9_1001217B_191108</strain>
        <strain evidence="6">RTP21484st1_H11_RTP21484_190118</strain>
    </source>
</reference>
<feature type="transmembrane region" description="Helical" evidence="1">
    <location>
        <begin position="6"/>
        <end position="29"/>
    </location>
</feature>
<dbReference type="EMBL" id="JAJBNC010000001">
    <property type="protein sequence ID" value="MCB5492189.1"/>
    <property type="molecule type" value="Genomic_DNA"/>
</dbReference>
<dbReference type="RefSeq" id="WP_004844336.1">
    <property type="nucleotide sequence ID" value="NZ_AP031446.1"/>
</dbReference>
<dbReference type="Proteomes" id="UP000286137">
    <property type="component" value="Unassembled WGS sequence"/>
</dbReference>
<feature type="transmembrane region" description="Helical" evidence="1">
    <location>
        <begin position="91"/>
        <end position="110"/>
    </location>
</feature>
<dbReference type="Proteomes" id="UP001296581">
    <property type="component" value="Unassembled WGS sequence"/>
</dbReference>
<dbReference type="EMBL" id="QRIA01000005">
    <property type="protein sequence ID" value="RHG20821.1"/>
    <property type="molecule type" value="Genomic_DNA"/>
</dbReference>
<dbReference type="EMBL" id="QRIS01000003">
    <property type="protein sequence ID" value="RHG87868.1"/>
    <property type="molecule type" value="Genomic_DNA"/>
</dbReference>
<dbReference type="Proteomes" id="UP000285697">
    <property type="component" value="Unassembled WGS sequence"/>
</dbReference>
<evidence type="ECO:0000313" key="23">
    <source>
        <dbReference type="Proteomes" id="UP000234840"/>
    </source>
</evidence>
<evidence type="ECO:0000313" key="9">
    <source>
        <dbReference type="EMBL" id="NSI19239.1"/>
    </source>
</evidence>
<dbReference type="Proteomes" id="UP000234840">
    <property type="component" value="Unassembled WGS sequence"/>
</dbReference>
<evidence type="ECO:0000313" key="15">
    <source>
        <dbReference type="EMBL" id="RGM24149.1"/>
    </source>
</evidence>
<keyword evidence="1" id="KW-0472">Membrane</keyword>
<dbReference type="AlphaFoldDB" id="A0A2N5NXS3"/>
<reference evidence="4" key="6">
    <citation type="submission" date="2022-11" db="EMBL/GenBank/DDBJ databases">
        <title>Temperate bacteriophages infecting mucin-degrading bacterium Ruminococcus gnavus from the human gut.</title>
        <authorList>
            <person name="Buttimer C."/>
        </authorList>
    </citation>
    <scope>NUCLEOTIDE SEQUENCE</scope>
    <source>
        <strain evidence="4">CCUG 49994</strain>
        <strain evidence="5">CCUG 52279</strain>
    </source>
</reference>
<evidence type="ECO:0000313" key="27">
    <source>
        <dbReference type="Proteomes" id="UP000283834"/>
    </source>
</evidence>
<evidence type="ECO:0000313" key="25">
    <source>
        <dbReference type="Proteomes" id="UP000235093"/>
    </source>
</evidence>
<dbReference type="Proteomes" id="UP001076974">
    <property type="component" value="Unassembled WGS sequence"/>
</dbReference>
<dbReference type="EMBL" id="JAPRAY010000008">
    <property type="protein sequence ID" value="MCZ0667293.1"/>
    <property type="molecule type" value="Genomic_DNA"/>
</dbReference>
<dbReference type="Proteomes" id="UP001297422">
    <property type="component" value="Unassembled WGS sequence"/>
</dbReference>
<name>A0A2N5NXS3_MEDGN</name>
<dbReference type="EMBL" id="JAQMLR010000006">
    <property type="protein sequence ID" value="MDB8738695.1"/>
    <property type="molecule type" value="Genomic_DNA"/>
</dbReference>
<evidence type="ECO:0000313" key="19">
    <source>
        <dbReference type="EMBL" id="RHG20821.1"/>
    </source>
</evidence>
<dbReference type="Proteomes" id="UP000234849">
    <property type="component" value="Unassembled WGS sequence"/>
</dbReference>
<dbReference type="EMBL" id="QSSX01000008">
    <property type="protein sequence ID" value="RGM24149.1"/>
    <property type="molecule type" value="Genomic_DNA"/>
</dbReference>
<evidence type="ECO:0000313" key="21">
    <source>
        <dbReference type="EMBL" id="RHJ15535.1"/>
    </source>
</evidence>
<reference evidence="9" key="3">
    <citation type="journal article" date="2020" name="Cell Host Microbe">
        <title>Functional and Genomic Variation between Human-Derived Isolates of Lachnospiraceae Reveals Inter- and Intra-Species Diversity.</title>
        <authorList>
            <person name="Sorbara M.T."/>
            <person name="Littmann E.R."/>
            <person name="Fontana E."/>
            <person name="Moody T.U."/>
            <person name="Kohout C.E."/>
            <person name="Gjonbalaj M."/>
            <person name="Eaton V."/>
            <person name="Seok R."/>
            <person name="Leiner I.M."/>
            <person name="Pamer E.G."/>
        </authorList>
    </citation>
    <scope>NUCLEOTIDE SEQUENCE</scope>
    <source>
        <strain evidence="11">MSK.11.9</strain>
        <strain evidence="10">MSK.15.32</strain>
        <strain evidence="9">MSK.22.53</strain>
    </source>
</reference>
<evidence type="ECO:0000313" key="7">
    <source>
        <dbReference type="EMBL" id="MDB8738695.1"/>
    </source>
</evidence>
<evidence type="ECO:0000313" key="24">
    <source>
        <dbReference type="Proteomes" id="UP000234849"/>
    </source>
</evidence>
<dbReference type="Proteomes" id="UP001212160">
    <property type="component" value="Unassembled WGS sequence"/>
</dbReference>
<dbReference type="EMBL" id="JAQMLA010000007">
    <property type="protein sequence ID" value="MDB8685828.1"/>
    <property type="molecule type" value="Genomic_DNA"/>
</dbReference>
<reference evidence="9" key="4">
    <citation type="submission" date="2020-02" db="EMBL/GenBank/DDBJ databases">
        <authorList>
            <person name="Littmann E."/>
            <person name="Sorbara M."/>
        </authorList>
    </citation>
    <scope>NUCLEOTIDE SEQUENCE</scope>
    <source>
        <strain evidence="11">MSK.11.9</strain>
        <strain evidence="10">MSK.15.32</strain>
        <strain evidence="9">MSK.22.53</strain>
    </source>
</reference>
<dbReference type="EMBL" id="NIHW01000004">
    <property type="protein sequence ID" value="PLT88695.1"/>
    <property type="molecule type" value="Genomic_DNA"/>
</dbReference>
<dbReference type="STRING" id="33038.GCA_900067245_02999"/>
<reference evidence="2" key="5">
    <citation type="submission" date="2021-10" db="EMBL/GenBank/DDBJ databases">
        <title>Collection of gut derived symbiotic bacterial strains cultured from healthy donors.</title>
        <authorList>
            <person name="Lin H."/>
            <person name="Littmann E."/>
            <person name="Claire K."/>
            <person name="Pamer E."/>
        </authorList>
    </citation>
    <scope>NUCLEOTIDE SEQUENCE</scope>
    <source>
        <strain evidence="3">MSK.23.18</strain>
        <strain evidence="2">MSK.23.4</strain>
    </source>
</reference>
<dbReference type="EMBL" id="JAPZEG010000004">
    <property type="protein sequence ID" value="MDE1202839.1"/>
    <property type="molecule type" value="Genomic_DNA"/>
</dbReference>
<evidence type="ECO:0000313" key="20">
    <source>
        <dbReference type="EMBL" id="RHG87868.1"/>
    </source>
</evidence>
<dbReference type="Proteomes" id="UP001297370">
    <property type="component" value="Unassembled WGS sequence"/>
</dbReference>
<dbReference type="EMBL" id="QSIR01000005">
    <property type="protein sequence ID" value="RHD07798.1"/>
    <property type="molecule type" value="Genomic_DNA"/>
</dbReference>
<dbReference type="Proteomes" id="UP000285610">
    <property type="component" value="Unassembled WGS sequence"/>
</dbReference>
<evidence type="ECO:0000313" key="2">
    <source>
        <dbReference type="EMBL" id="MCB5492189.1"/>
    </source>
</evidence>
<dbReference type="EMBL" id="JAJBOM010000004">
    <property type="protein sequence ID" value="MCB5618482.1"/>
    <property type="molecule type" value="Genomic_DNA"/>
</dbReference>
<evidence type="ECO:0000256" key="1">
    <source>
        <dbReference type="SAM" id="Phobius"/>
    </source>
</evidence>
<evidence type="ECO:0000313" key="28">
    <source>
        <dbReference type="Proteomes" id="UP000283981"/>
    </source>
</evidence>
<dbReference type="EMBL" id="QRTJ01000002">
    <property type="protein sequence ID" value="RGQ70910.1"/>
    <property type="molecule type" value="Genomic_DNA"/>
</dbReference>
<evidence type="ECO:0000313" key="16">
    <source>
        <dbReference type="EMBL" id="RGQ70910.1"/>
    </source>
</evidence>
<evidence type="ECO:0000313" key="8">
    <source>
        <dbReference type="EMBL" id="MDE1202839.1"/>
    </source>
</evidence>
<keyword evidence="1" id="KW-0812">Transmembrane</keyword>
<dbReference type="Proteomes" id="UP001079535">
    <property type="component" value="Unassembled WGS sequence"/>
</dbReference>
<protein>
    <recommendedName>
        <fullName evidence="34">DUF3784 domain-containing protein</fullName>
    </recommendedName>
</protein>
<evidence type="ECO:0000313" key="13">
    <source>
        <dbReference type="EMBL" id="PLT76154.1"/>
    </source>
</evidence>
<dbReference type="EMBL" id="JAPRBD010000003">
    <property type="protein sequence ID" value="MCZ0689283.1"/>
    <property type="molecule type" value="Genomic_DNA"/>
</dbReference>
<evidence type="ECO:0000313" key="33">
    <source>
        <dbReference type="Proteomes" id="UP000286137"/>
    </source>
</evidence>
<evidence type="ECO:0000313" key="14">
    <source>
        <dbReference type="EMBL" id="PLT88695.1"/>
    </source>
</evidence>
<reference evidence="23 24" key="1">
    <citation type="journal article" date="2017" name="Genome Med.">
        <title>A novel Ruminococcus gnavus clade enriched in inflammatory bowel disease patients.</title>
        <authorList>
            <person name="Hall A.B."/>
            <person name="Yassour M."/>
            <person name="Sauk J."/>
            <person name="Garner A."/>
            <person name="Jiang X."/>
            <person name="Arthur T."/>
            <person name="Lagoudas G.K."/>
            <person name="Vatanen T."/>
            <person name="Fornelos N."/>
            <person name="Wilson R."/>
            <person name="Bertha M."/>
            <person name="Cohen M."/>
            <person name="Garber J."/>
            <person name="Khalili H."/>
            <person name="Gevers D."/>
            <person name="Ananthakrishnan A.N."/>
            <person name="Kugathasan S."/>
            <person name="Lander E.S."/>
            <person name="Blainey P."/>
            <person name="Vlamakis H."/>
            <person name="Xavier R.J."/>
            <person name="Huttenhower C."/>
        </authorList>
    </citation>
    <scope>NUCLEOTIDE SEQUENCE [LARGE SCALE GENOMIC DNA]</scope>
    <source>
        <strain evidence="12 24">RJX1118</strain>
        <strain evidence="13 25">RJX1125</strain>
        <strain evidence="14 23">RJX1128</strain>
    </source>
</reference>
<evidence type="ECO:0000313" key="4">
    <source>
        <dbReference type="EMBL" id="MCZ0667293.1"/>
    </source>
</evidence>
<dbReference type="Proteomes" id="UP000283992">
    <property type="component" value="Unassembled WGS sequence"/>
</dbReference>